<dbReference type="Proteomes" id="UP000038830">
    <property type="component" value="Unassembled WGS sequence"/>
</dbReference>
<organism evidence="2 3">
    <name type="scientific">Cyberlindnera jadinii (strain ATCC 18201 / CBS 1600 / BCRC 20928 / JCM 3617 / NBRC 0987 / NRRL Y-1542)</name>
    <name type="common">Torula yeast</name>
    <name type="synonym">Candida utilis</name>
    <dbReference type="NCBI Taxonomy" id="983966"/>
    <lineage>
        <taxon>Eukaryota</taxon>
        <taxon>Fungi</taxon>
        <taxon>Dikarya</taxon>
        <taxon>Ascomycota</taxon>
        <taxon>Saccharomycotina</taxon>
        <taxon>Saccharomycetes</taxon>
        <taxon>Phaffomycetales</taxon>
        <taxon>Phaffomycetaceae</taxon>
        <taxon>Cyberlindnera</taxon>
    </lineage>
</organism>
<proteinExistence type="predicted"/>
<sequence>MTNTICTFHLKQSLLKCTSSEYKKAASKWLNTAIHSQHSNVREEAVAKLKANFVTDKRTNKNTTFHLISTMDQISRPLLNGTANVTMDVFTSNQVEVFNSRIKRLRGTNKINIILNLLALQQLDEELTVYELSDLNAKSKVSMTTLGVVHVNVAIYLSSMFEVDEQDGIYLVNSKKVSYTDKELLSFITRCHVPLKRSKESYVPFRKEYFKSLMNSAGVIVKIHGDDVSCNQCRGEVREFTYCPHVLAVLFKINNWKFENDIESCITKWKESKGTSKSDIKFFGYQTLAPLLEGEFPLYIHSSVIGDLSVEKICQRYKIDDVRSMRQDITSIKESLMSPKVTKVTEVTEATKVTKVTEVTKTTKTTKTTTSSLTVDSLTNSSLENAFMEHQHLEASDFDRNKPPTKTKKRKRKQGKTVGGLSQNKRVNT</sequence>
<feature type="compositionally biased region" description="Basic residues" evidence="1">
    <location>
        <begin position="403"/>
        <end position="415"/>
    </location>
</feature>
<dbReference type="AlphaFoldDB" id="A0A0H5CAH8"/>
<gene>
    <name evidence="2" type="ORF">BN1211_0587</name>
</gene>
<accession>A0A0H5CAH8</accession>
<name>A0A0H5CAH8_CYBJN</name>
<evidence type="ECO:0000256" key="1">
    <source>
        <dbReference type="SAM" id="MobiDB-lite"/>
    </source>
</evidence>
<reference evidence="3" key="1">
    <citation type="journal article" date="2015" name="J. Biotechnol.">
        <title>The structure of the Cyberlindnera jadinii genome and its relation to Candida utilis analyzed by the occurrence of single nucleotide polymorphisms.</title>
        <authorList>
            <person name="Rupp O."/>
            <person name="Brinkrolf K."/>
            <person name="Buerth C."/>
            <person name="Kunigo M."/>
            <person name="Schneider J."/>
            <person name="Jaenicke S."/>
            <person name="Goesmann A."/>
            <person name="Puehler A."/>
            <person name="Jaeger K.-E."/>
            <person name="Ernst J.F."/>
        </authorList>
    </citation>
    <scope>NUCLEOTIDE SEQUENCE [LARGE SCALE GENOMIC DNA]</scope>
    <source>
        <strain evidence="3">ATCC 18201 / CBS 1600 / BCRC 20928 / JCM 3617 / NBRC 0987 / NRRL Y-1542</strain>
    </source>
</reference>
<feature type="compositionally biased region" description="Basic and acidic residues" evidence="1">
    <location>
        <begin position="391"/>
        <end position="402"/>
    </location>
</feature>
<dbReference type="EMBL" id="CDQK01000001">
    <property type="protein sequence ID" value="CEP20669.1"/>
    <property type="molecule type" value="Genomic_DNA"/>
</dbReference>
<evidence type="ECO:0000313" key="3">
    <source>
        <dbReference type="Proteomes" id="UP000038830"/>
    </source>
</evidence>
<protein>
    <recommendedName>
        <fullName evidence="4">SWIM-type domain-containing protein</fullName>
    </recommendedName>
</protein>
<evidence type="ECO:0008006" key="4">
    <source>
        <dbReference type="Google" id="ProtNLM"/>
    </source>
</evidence>
<evidence type="ECO:0000313" key="2">
    <source>
        <dbReference type="EMBL" id="CEP20669.1"/>
    </source>
</evidence>
<feature type="compositionally biased region" description="Polar residues" evidence="1">
    <location>
        <begin position="420"/>
        <end position="429"/>
    </location>
</feature>
<feature type="region of interest" description="Disordered" evidence="1">
    <location>
        <begin position="391"/>
        <end position="429"/>
    </location>
</feature>